<protein>
    <submittedName>
        <fullName evidence="2">Uncharacterized protein</fullName>
    </submittedName>
</protein>
<comment type="caution">
    <text evidence="2">The sequence shown here is derived from an EMBL/GenBank/DDBJ whole genome shotgun (WGS) entry which is preliminary data.</text>
</comment>
<feature type="transmembrane region" description="Helical" evidence="1">
    <location>
        <begin position="97"/>
        <end position="117"/>
    </location>
</feature>
<feature type="transmembrane region" description="Helical" evidence="1">
    <location>
        <begin position="12"/>
        <end position="33"/>
    </location>
</feature>
<sequence length="163" mass="17539">MGLLDFVNFGSWDFLVLAFFVSAAIGYAFLYVARGKVMPLLVAAALSFLLVDFAPVSALGDFPARLIGFAAVFFLILFILSRVIMQSPVGSETFGRIASLLLALSQTGFLVSILISLLPDETLNQFSNFVTTVFVGGNVIFYWAAASVLLLLLVGKRANDEVG</sequence>
<keyword evidence="1" id="KW-0812">Transmembrane</keyword>
<evidence type="ECO:0000256" key="1">
    <source>
        <dbReference type="SAM" id="Phobius"/>
    </source>
</evidence>
<keyword evidence="1" id="KW-0472">Membrane</keyword>
<dbReference type="EMBL" id="MFEG01000047">
    <property type="protein sequence ID" value="OGE74642.1"/>
    <property type="molecule type" value="Genomic_DNA"/>
</dbReference>
<dbReference type="Proteomes" id="UP000176547">
    <property type="component" value="Unassembled WGS sequence"/>
</dbReference>
<feature type="transmembrane region" description="Helical" evidence="1">
    <location>
        <begin position="129"/>
        <end position="154"/>
    </location>
</feature>
<feature type="transmembrane region" description="Helical" evidence="1">
    <location>
        <begin position="40"/>
        <end position="60"/>
    </location>
</feature>
<feature type="transmembrane region" description="Helical" evidence="1">
    <location>
        <begin position="66"/>
        <end position="85"/>
    </location>
</feature>
<name>A0A1F5NAP9_9BACT</name>
<gene>
    <name evidence="2" type="ORF">A3K06_02920</name>
</gene>
<reference evidence="2 3" key="1">
    <citation type="journal article" date="2016" name="Nat. Commun.">
        <title>Thousands of microbial genomes shed light on interconnected biogeochemical processes in an aquifer system.</title>
        <authorList>
            <person name="Anantharaman K."/>
            <person name="Brown C.T."/>
            <person name="Hug L.A."/>
            <person name="Sharon I."/>
            <person name="Castelle C.J."/>
            <person name="Probst A.J."/>
            <person name="Thomas B.C."/>
            <person name="Singh A."/>
            <person name="Wilkins M.J."/>
            <person name="Karaoz U."/>
            <person name="Brodie E.L."/>
            <person name="Williams K.H."/>
            <person name="Hubbard S.S."/>
            <person name="Banfield J.F."/>
        </authorList>
    </citation>
    <scope>NUCLEOTIDE SEQUENCE [LARGE SCALE GENOMIC DNA]</scope>
</reference>
<dbReference type="AlphaFoldDB" id="A0A1F5NAP9"/>
<evidence type="ECO:0000313" key="3">
    <source>
        <dbReference type="Proteomes" id="UP000176547"/>
    </source>
</evidence>
<accession>A0A1F5NAP9</accession>
<keyword evidence="1" id="KW-1133">Transmembrane helix</keyword>
<proteinExistence type="predicted"/>
<organism evidence="2 3">
    <name type="scientific">Candidatus Doudnabacteria bacterium RIFCSPHIGHO2_01_52_17</name>
    <dbReference type="NCBI Taxonomy" id="1817820"/>
    <lineage>
        <taxon>Bacteria</taxon>
        <taxon>Candidatus Doudnaibacteriota</taxon>
    </lineage>
</organism>
<evidence type="ECO:0000313" key="2">
    <source>
        <dbReference type="EMBL" id="OGE74642.1"/>
    </source>
</evidence>